<dbReference type="AlphaFoldDB" id="A0AA88VIF9"/>
<feature type="compositionally biased region" description="Basic and acidic residues" evidence="2">
    <location>
        <begin position="161"/>
        <end position="185"/>
    </location>
</feature>
<organism evidence="4 5">
    <name type="scientific">Escallonia herrerae</name>
    <dbReference type="NCBI Taxonomy" id="1293975"/>
    <lineage>
        <taxon>Eukaryota</taxon>
        <taxon>Viridiplantae</taxon>
        <taxon>Streptophyta</taxon>
        <taxon>Embryophyta</taxon>
        <taxon>Tracheophyta</taxon>
        <taxon>Spermatophyta</taxon>
        <taxon>Magnoliopsida</taxon>
        <taxon>eudicotyledons</taxon>
        <taxon>Gunneridae</taxon>
        <taxon>Pentapetalae</taxon>
        <taxon>asterids</taxon>
        <taxon>campanulids</taxon>
        <taxon>Escalloniales</taxon>
        <taxon>Escalloniaceae</taxon>
        <taxon>Escallonia</taxon>
    </lineage>
</organism>
<feature type="region of interest" description="Disordered" evidence="2">
    <location>
        <begin position="161"/>
        <end position="215"/>
    </location>
</feature>
<dbReference type="SUPFAM" id="SSF57756">
    <property type="entry name" value="Retrovirus zinc finger-like domains"/>
    <property type="match status" value="1"/>
</dbReference>
<dbReference type="InterPro" id="IPR001878">
    <property type="entry name" value="Znf_CCHC"/>
</dbReference>
<dbReference type="Gene3D" id="4.10.60.10">
    <property type="entry name" value="Zinc finger, CCHC-type"/>
    <property type="match status" value="1"/>
</dbReference>
<dbReference type="Pfam" id="PF00098">
    <property type="entry name" value="zf-CCHC"/>
    <property type="match status" value="1"/>
</dbReference>
<evidence type="ECO:0000313" key="4">
    <source>
        <dbReference type="EMBL" id="KAK3009576.1"/>
    </source>
</evidence>
<keyword evidence="1" id="KW-0479">Metal-binding</keyword>
<evidence type="ECO:0000256" key="1">
    <source>
        <dbReference type="PROSITE-ProRule" id="PRU00047"/>
    </source>
</evidence>
<evidence type="ECO:0000256" key="2">
    <source>
        <dbReference type="SAM" id="MobiDB-lite"/>
    </source>
</evidence>
<protein>
    <recommendedName>
        <fullName evidence="3">CCHC-type domain-containing protein</fullName>
    </recommendedName>
</protein>
<evidence type="ECO:0000313" key="5">
    <source>
        <dbReference type="Proteomes" id="UP001188597"/>
    </source>
</evidence>
<dbReference type="PROSITE" id="PS50158">
    <property type="entry name" value="ZF_CCHC"/>
    <property type="match status" value="1"/>
</dbReference>
<dbReference type="SMART" id="SM00343">
    <property type="entry name" value="ZnF_C2HC"/>
    <property type="match status" value="2"/>
</dbReference>
<sequence length="248" mass="26993">MRSIGYAPRPQIHGFMPRSFTIGSRPQPRPAVRPTQYIPPQQQPAQTVNRYCTFCGMTGHTEDVCRKRNRTCFVCGAQGHQMTDCPKNRRFVAVTAGDTPGTGINTGRRVNKSTIKARAFALGHDEVRGSPAVVGVVGCHRVGQKEPHDLPSAIEIIERFEDFKQGERPRSPRHDRAKGGGDSRSKSGLPKTADDKQSGDEGQAAKGKKSKKRQGLLYATLDVAEKTQEALVDTGAIHKVRGLPSGLG</sequence>
<reference evidence="4" key="1">
    <citation type="submission" date="2022-12" db="EMBL/GenBank/DDBJ databases">
        <title>Draft genome assemblies for two species of Escallonia (Escalloniales).</title>
        <authorList>
            <person name="Chanderbali A."/>
            <person name="Dervinis C."/>
            <person name="Anghel I."/>
            <person name="Soltis D."/>
            <person name="Soltis P."/>
            <person name="Zapata F."/>
        </authorList>
    </citation>
    <scope>NUCLEOTIDE SEQUENCE</scope>
    <source>
        <strain evidence="4">UCBG64.0493</strain>
        <tissue evidence="4">Leaf</tissue>
    </source>
</reference>
<keyword evidence="1" id="KW-0862">Zinc</keyword>
<accession>A0AA88VIF9</accession>
<name>A0AA88VIF9_9ASTE</name>
<feature type="domain" description="CCHC-type" evidence="3">
    <location>
        <begin position="72"/>
        <end position="87"/>
    </location>
</feature>
<evidence type="ECO:0000259" key="3">
    <source>
        <dbReference type="PROSITE" id="PS50158"/>
    </source>
</evidence>
<keyword evidence="1" id="KW-0863">Zinc-finger</keyword>
<comment type="caution">
    <text evidence="4">The sequence shown here is derived from an EMBL/GenBank/DDBJ whole genome shotgun (WGS) entry which is preliminary data.</text>
</comment>
<dbReference type="GO" id="GO:0008270">
    <property type="term" value="F:zinc ion binding"/>
    <property type="evidence" value="ECO:0007669"/>
    <property type="project" value="UniProtKB-KW"/>
</dbReference>
<dbReference type="InterPro" id="IPR036875">
    <property type="entry name" value="Znf_CCHC_sf"/>
</dbReference>
<dbReference type="EMBL" id="JAVXUP010001633">
    <property type="protein sequence ID" value="KAK3009576.1"/>
    <property type="molecule type" value="Genomic_DNA"/>
</dbReference>
<dbReference type="GO" id="GO:0003676">
    <property type="term" value="F:nucleic acid binding"/>
    <property type="evidence" value="ECO:0007669"/>
    <property type="project" value="InterPro"/>
</dbReference>
<feature type="region of interest" description="Disordered" evidence="2">
    <location>
        <begin position="1"/>
        <end position="43"/>
    </location>
</feature>
<proteinExistence type="predicted"/>
<keyword evidence="5" id="KW-1185">Reference proteome</keyword>
<dbReference type="Proteomes" id="UP001188597">
    <property type="component" value="Unassembled WGS sequence"/>
</dbReference>
<gene>
    <name evidence="4" type="ORF">RJ639_013969</name>
</gene>